<dbReference type="PATRIC" id="fig|388467.6.peg.734"/>
<reference evidence="1 2" key="1">
    <citation type="journal article" date="2014" name="Appl. Environ. Microbiol.">
        <title>Elucidation of insertion elements encoded on plasmids and in vitro construction of shuttle vectors from the toxic cyanobacterium Planktothrix.</title>
        <authorList>
            <person name="Christiansen G."/>
            <person name="Goesmann A."/>
            <person name="Kurmayer R."/>
        </authorList>
    </citation>
    <scope>NUCLEOTIDE SEQUENCE [LARGE SCALE GENOMIC DNA]</scope>
    <source>
        <strain evidence="1 2">NIVA-CYA 126/8</strain>
    </source>
</reference>
<gene>
    <name evidence="1" type="ORF">A19Y_0792</name>
</gene>
<dbReference type="InterPro" id="IPR043129">
    <property type="entry name" value="ATPase_NBD"/>
</dbReference>
<dbReference type="Proteomes" id="UP000027395">
    <property type="component" value="Chromosome"/>
</dbReference>
<dbReference type="HOGENOM" id="CLU_463709_0_0_3"/>
<dbReference type="RefSeq" id="WP_042152197.1">
    <property type="nucleotide sequence ID" value="NZ_CM002803.1"/>
</dbReference>
<dbReference type="AlphaFoldDB" id="A0A073CPM0"/>
<dbReference type="SUPFAM" id="SSF53067">
    <property type="entry name" value="Actin-like ATPase domain"/>
    <property type="match status" value="2"/>
</dbReference>
<dbReference type="eggNOG" id="COG0443">
    <property type="taxonomic scope" value="Bacteria"/>
</dbReference>
<evidence type="ECO:0000313" key="2">
    <source>
        <dbReference type="Proteomes" id="UP000027395"/>
    </source>
</evidence>
<dbReference type="GeneID" id="77287042"/>
<sequence>MTQWYLGIDLGTTGISAALLQSETQKVYPIYWQAEQTELSGIEDLPFTFRLTASIYYLDPQEKTTQGLIQRFKSLLNLGIPYHSVNSPELAGLPMIHWSEQQSLPLGGFREAWTALLSTLHPHRILSGRRISPSKQPNRETPPIMALPNVYTVGAVGLDTIEFQQALNCLDGVVLGCSTASTEAYRFNLREAVLAAGIIKRPEQIFIIEDAIATLLYQFYLHPPDPDSTILIINIGATTTEIALAKLPQDLTEFMASQVVCHHLAYAGDALNQDIITQLLIQPEGSPFPIFNIPDVEFPEPGHPDLAKRYRLQQILQSDSTGLKLLEIAETLKFELQQSDVLTDAKHRYTLTLNNYSWEVSQRDLEQKIFIPFIQQLNRELNHLFSTQGISPIRISQAICTGGNGTWPTFSRWLRQKLPNALITQDSPHDQNHRDNNYSHCSRLAWGLAVLPLYFQVLDMSRHQYSDYFLLAELLRVFKEQPLSLSEVHQLLENRGVNTRSVSDRIIAILKGKLPSGLIPSPSDAIWFTLESQKNPDYQGLLEGALFYQDVDNNYFISLDRADLTRKYLAQLSLHSLQNWEEPLISYQ</sequence>
<dbReference type="STRING" id="388467.A19Y_0792"/>
<proteinExistence type="predicted"/>
<dbReference type="EMBL" id="CM002803">
    <property type="protein sequence ID" value="KEI65950.1"/>
    <property type="molecule type" value="Genomic_DNA"/>
</dbReference>
<dbReference type="PANTHER" id="PTHR42749">
    <property type="entry name" value="CELL SHAPE-DETERMINING PROTEIN MREB"/>
    <property type="match status" value="1"/>
</dbReference>
<protein>
    <submittedName>
        <fullName evidence="1">Uncharacterized protein</fullName>
    </submittedName>
</protein>
<name>A0A073CPM0_PLAA1</name>
<dbReference type="PANTHER" id="PTHR42749:SF1">
    <property type="entry name" value="CELL SHAPE-DETERMINING PROTEIN MREB"/>
    <property type="match status" value="1"/>
</dbReference>
<dbReference type="Gene3D" id="3.30.420.40">
    <property type="match status" value="1"/>
</dbReference>
<organism evidence="1 2">
    <name type="scientific">Planktothrix agardhii (strain NIVA-CYA 126/8)</name>
    <dbReference type="NCBI Taxonomy" id="388467"/>
    <lineage>
        <taxon>Bacteria</taxon>
        <taxon>Bacillati</taxon>
        <taxon>Cyanobacteriota</taxon>
        <taxon>Cyanophyceae</taxon>
        <taxon>Oscillatoriophycideae</taxon>
        <taxon>Oscillatoriales</taxon>
        <taxon>Microcoleaceae</taxon>
        <taxon>Planktothrix</taxon>
    </lineage>
</organism>
<keyword evidence="2" id="KW-1185">Reference proteome</keyword>
<accession>A0A073CPM0</accession>
<evidence type="ECO:0000313" key="1">
    <source>
        <dbReference type="EMBL" id="KEI65950.1"/>
    </source>
</evidence>